<proteinExistence type="predicted"/>
<evidence type="ECO:0000313" key="1">
    <source>
        <dbReference type="EMBL" id="OSY35792.1"/>
    </source>
</evidence>
<sequence>MVTHWQNRKAIGDAHEQRVTKTLRACGWTVQPCGQGTYPPAIQHALARTHSALRYFPDLIAARDGEVITIDAKDRMPSTDSDRYAISTATLNAGLLFTAAHAPTPLYYVFGDLKVLTPSEVHHYTTHARPHRSGAWVLVATKRAHPFEEVFGAPPALAA</sequence>
<dbReference type="EMBL" id="MIGA01000087">
    <property type="protein sequence ID" value="OSY35792.1"/>
    <property type="molecule type" value="Genomic_DNA"/>
</dbReference>
<accession>A0ABX3XL34</accession>
<evidence type="ECO:0000313" key="2">
    <source>
        <dbReference type="Proteomes" id="UP000194225"/>
    </source>
</evidence>
<name>A0ABX3XL34_STRPT</name>
<comment type="caution">
    <text evidence="1">The sequence shown here is derived from an EMBL/GenBank/DDBJ whole genome shotgun (WGS) entry which is preliminary data.</text>
</comment>
<evidence type="ECO:0008006" key="3">
    <source>
        <dbReference type="Google" id="ProtNLM"/>
    </source>
</evidence>
<gene>
    <name evidence="1" type="ORF">BG653_07052</name>
</gene>
<protein>
    <recommendedName>
        <fullName evidence="3">Restriction endonuclease</fullName>
    </recommendedName>
</protein>
<keyword evidence="2" id="KW-1185">Reference proteome</keyword>
<dbReference type="Proteomes" id="UP000194225">
    <property type="component" value="Unassembled WGS sequence"/>
</dbReference>
<reference evidence="1 2" key="1">
    <citation type="submission" date="2016-09" db="EMBL/GenBank/DDBJ databases">
        <title>Streptomyces platensis DSM40041, a candidate organism with high potential of specific P450 cytochromes.</title>
        <authorList>
            <person name="Grumaz C."/>
            <person name="Vainshtein Y."/>
            <person name="Kirstahler P."/>
            <person name="Sohn K."/>
        </authorList>
    </citation>
    <scope>NUCLEOTIDE SEQUENCE [LARGE SCALE GENOMIC DNA]</scope>
    <source>
        <strain evidence="1 2">DSM 40041</strain>
    </source>
</reference>
<organism evidence="1 2">
    <name type="scientific">Streptomyces platensis</name>
    <dbReference type="NCBI Taxonomy" id="58346"/>
    <lineage>
        <taxon>Bacteria</taxon>
        <taxon>Bacillati</taxon>
        <taxon>Actinomycetota</taxon>
        <taxon>Actinomycetes</taxon>
        <taxon>Kitasatosporales</taxon>
        <taxon>Streptomycetaceae</taxon>
        <taxon>Streptomyces</taxon>
    </lineage>
</organism>